<dbReference type="AlphaFoldDB" id="A0A2M8QBD9"/>
<dbReference type="Proteomes" id="UP000230790">
    <property type="component" value="Unassembled WGS sequence"/>
</dbReference>
<evidence type="ECO:0000313" key="2">
    <source>
        <dbReference type="EMBL" id="PJF47116.1"/>
    </source>
</evidence>
<reference evidence="2 3" key="1">
    <citation type="submission" date="2017-11" db="EMBL/GenBank/DDBJ databases">
        <title>Evolution of Phototrophy in the Chloroflexi Phylum Driven by Horizontal Gene Transfer.</title>
        <authorList>
            <person name="Ward L.M."/>
            <person name="Hemp J."/>
            <person name="Shih P.M."/>
            <person name="Mcglynn S.E."/>
            <person name="Fischer W."/>
        </authorList>
    </citation>
    <scope>NUCLEOTIDE SEQUENCE [LARGE SCALE GENOMIC DNA]</scope>
    <source>
        <strain evidence="2">JP3_7</strain>
    </source>
</reference>
<feature type="transmembrane region" description="Helical" evidence="1">
    <location>
        <begin position="312"/>
        <end position="336"/>
    </location>
</feature>
<evidence type="ECO:0000256" key="1">
    <source>
        <dbReference type="SAM" id="Phobius"/>
    </source>
</evidence>
<keyword evidence="1" id="KW-0472">Membrane</keyword>
<evidence type="ECO:0000313" key="3">
    <source>
        <dbReference type="Proteomes" id="UP000230790"/>
    </source>
</evidence>
<keyword evidence="1" id="KW-1133">Transmembrane helix</keyword>
<accession>A0A2M8QBD9</accession>
<comment type="caution">
    <text evidence="2">The sequence shown here is derived from an EMBL/GenBank/DDBJ whole genome shotgun (WGS) entry which is preliminary data.</text>
</comment>
<evidence type="ECO:0008006" key="4">
    <source>
        <dbReference type="Google" id="ProtNLM"/>
    </source>
</evidence>
<protein>
    <recommendedName>
        <fullName evidence="4">PPM-type phosphatase domain-containing protein</fullName>
    </recommendedName>
</protein>
<name>A0A2M8QBD9_9CHLR</name>
<organism evidence="2 3">
    <name type="scientific">Candidatus Thermofonsia Clade 3 bacterium</name>
    <dbReference type="NCBI Taxonomy" id="2364212"/>
    <lineage>
        <taxon>Bacteria</taxon>
        <taxon>Bacillati</taxon>
        <taxon>Chloroflexota</taxon>
        <taxon>Candidatus Thermofontia</taxon>
        <taxon>Candidatus Thermofonsia Clade 3</taxon>
    </lineage>
</organism>
<proteinExistence type="predicted"/>
<dbReference type="EMBL" id="PGTN01000067">
    <property type="protein sequence ID" value="PJF47116.1"/>
    <property type="molecule type" value="Genomic_DNA"/>
</dbReference>
<dbReference type="SUPFAM" id="SSF101898">
    <property type="entry name" value="NHL repeat"/>
    <property type="match status" value="1"/>
</dbReference>
<keyword evidence="1" id="KW-0812">Transmembrane</keyword>
<sequence length="705" mass="74973">MRADLMYDISFSSINVINGEELGDTPQVSLHVVGKRTASESEKLVVFLDLPTASPSTCADIARVLHDAFMRAPGGVTSALRLAIQLANDRILQLNKGAPPSRRLEGSISCALVMENGLIIAQAGPAIAYARSDAGAFEVVAPYAATPAQVVGISPSVDVQFNNFAVQPGDVFVLTGSRSTLGVSDELIRVCMGKGDARMVAGYLNANVKRGRMIGVALSVDVASGATRSAFAQPARSSAETGAATRRAESPFAPAGSAQAAASAGLPVAATVAATVNQAARSVQRSLVALGARLLPQEMPAEVEQRARAATFLLAAIAVLIPIVVAVIVAVLYLQFSGEAERIRLRNDVQAQVEAARAVTDPAQAKADWTRALEMISEYEAKNPQDRAAFDEAKTQARARLDEINQVTRVQPILLAVLEGSAARRIAASALGVYVLNRDTNSADYYVLNAERTGTTGKKVSIAFGEGLTTTNAALVDLAWATTTDNRWRTEGAVLFADGQIFEYSSATGRASPIPISADADATLVRVQAGELYNNTVYLLDTGVGQIWRYRLAGDKLGSGDAYFRSPYNPLKESLDLAIDGAIYVLQRNGAILKYFSRQPMQFNMTGLPDQQWSRVVAIALSGDDPNRGSLFVLDAGSGSIVELTKSGRFVRQYRGIQDEFVGAQDMSLDATSNTLYVATRERLYSITVRPAAPQQPEAAPNAQP</sequence>
<gene>
    <name evidence="2" type="ORF">CUN48_10380</name>
</gene>